<proteinExistence type="predicted"/>
<reference evidence="3 4" key="1">
    <citation type="submission" date="2023-09" db="EMBL/GenBank/DDBJ databases">
        <title>Genomes of two closely related lineages of the louse Polyplax serrata with different host specificities.</title>
        <authorList>
            <person name="Martinu J."/>
            <person name="Tarabai H."/>
            <person name="Stefka J."/>
            <person name="Hypsa V."/>
        </authorList>
    </citation>
    <scope>NUCLEOTIDE SEQUENCE [LARGE SCALE GENOMIC DNA]</scope>
    <source>
        <strain evidence="3">98ZLc_SE</strain>
    </source>
</reference>
<sequence>MKKNFTNFKNQVYHMPLYNRSHGQNKNKCDEDVALSTHKKQVFLEKEIKLDDTLQSVALEFNVPVAELKRINNIHKDNEIFARKVIKVPANPLSILLERDYFTQRDPEIDSPTQGECDVIVETINNSNSVTLNNVPKNNQNEQEKLEFPPAVSEEAQEYAALLNTTVEHKTSDVMSCSGADWGIPWHVLLLVTIVLGLGGPFIYVFWLFWGRKAKAAGS</sequence>
<dbReference type="PANTHER" id="PTHR20932:SF13">
    <property type="entry name" value="LD36653P"/>
    <property type="match status" value="1"/>
</dbReference>
<dbReference type="InterPro" id="IPR045030">
    <property type="entry name" value="LYSM1-4"/>
</dbReference>
<keyword evidence="1" id="KW-0812">Transmembrane</keyword>
<gene>
    <name evidence="3" type="ORF">RUM44_010887</name>
</gene>
<evidence type="ECO:0000313" key="3">
    <source>
        <dbReference type="EMBL" id="KAK6624029.1"/>
    </source>
</evidence>
<dbReference type="CDD" id="cd00118">
    <property type="entry name" value="LysM"/>
    <property type="match status" value="1"/>
</dbReference>
<dbReference type="Proteomes" id="UP001359485">
    <property type="component" value="Unassembled WGS sequence"/>
</dbReference>
<dbReference type="InterPro" id="IPR036779">
    <property type="entry name" value="LysM_dom_sf"/>
</dbReference>
<keyword evidence="1" id="KW-0472">Membrane</keyword>
<dbReference type="EMBL" id="JAWJWF010000046">
    <property type="protein sequence ID" value="KAK6624029.1"/>
    <property type="molecule type" value="Genomic_DNA"/>
</dbReference>
<feature type="transmembrane region" description="Helical" evidence="1">
    <location>
        <begin position="186"/>
        <end position="210"/>
    </location>
</feature>
<dbReference type="Gene3D" id="3.10.350.10">
    <property type="entry name" value="LysM domain"/>
    <property type="match status" value="1"/>
</dbReference>
<accession>A0ABR1ANT1</accession>
<dbReference type="SUPFAM" id="SSF54106">
    <property type="entry name" value="LysM domain"/>
    <property type="match status" value="1"/>
</dbReference>
<dbReference type="Pfam" id="PF01476">
    <property type="entry name" value="LysM"/>
    <property type="match status" value="1"/>
</dbReference>
<organism evidence="3 4">
    <name type="scientific">Polyplax serrata</name>
    <name type="common">Common mouse louse</name>
    <dbReference type="NCBI Taxonomy" id="468196"/>
    <lineage>
        <taxon>Eukaryota</taxon>
        <taxon>Metazoa</taxon>
        <taxon>Ecdysozoa</taxon>
        <taxon>Arthropoda</taxon>
        <taxon>Hexapoda</taxon>
        <taxon>Insecta</taxon>
        <taxon>Pterygota</taxon>
        <taxon>Neoptera</taxon>
        <taxon>Paraneoptera</taxon>
        <taxon>Psocodea</taxon>
        <taxon>Troctomorpha</taxon>
        <taxon>Phthiraptera</taxon>
        <taxon>Anoplura</taxon>
        <taxon>Polyplacidae</taxon>
        <taxon>Polyplax</taxon>
    </lineage>
</organism>
<dbReference type="PANTHER" id="PTHR20932">
    <property type="entry name" value="LYSM AND PUTATIVE PEPTIDOGLYCAN-BINDING DOMAIN-CONTAINING PROTEIN"/>
    <property type="match status" value="1"/>
</dbReference>
<dbReference type="PROSITE" id="PS51782">
    <property type="entry name" value="LYSM"/>
    <property type="match status" value="1"/>
</dbReference>
<name>A0ABR1ANT1_POLSC</name>
<evidence type="ECO:0000313" key="4">
    <source>
        <dbReference type="Proteomes" id="UP001359485"/>
    </source>
</evidence>
<dbReference type="InterPro" id="IPR018392">
    <property type="entry name" value="LysM"/>
</dbReference>
<keyword evidence="4" id="KW-1185">Reference proteome</keyword>
<dbReference type="SMART" id="SM00257">
    <property type="entry name" value="LysM"/>
    <property type="match status" value="1"/>
</dbReference>
<feature type="domain" description="LysM" evidence="2">
    <location>
        <begin position="44"/>
        <end position="88"/>
    </location>
</feature>
<comment type="caution">
    <text evidence="3">The sequence shown here is derived from an EMBL/GenBank/DDBJ whole genome shotgun (WGS) entry which is preliminary data.</text>
</comment>
<protein>
    <recommendedName>
        <fullName evidence="2">LysM domain-containing protein</fullName>
    </recommendedName>
</protein>
<evidence type="ECO:0000259" key="2">
    <source>
        <dbReference type="PROSITE" id="PS51782"/>
    </source>
</evidence>
<evidence type="ECO:0000256" key="1">
    <source>
        <dbReference type="SAM" id="Phobius"/>
    </source>
</evidence>
<keyword evidence="1" id="KW-1133">Transmembrane helix</keyword>